<evidence type="ECO:0000259" key="5">
    <source>
        <dbReference type="PROSITE" id="PS51898"/>
    </source>
</evidence>
<dbReference type="GO" id="GO:0003677">
    <property type="term" value="F:DNA binding"/>
    <property type="evidence" value="ECO:0007669"/>
    <property type="project" value="UniProtKB-KW"/>
</dbReference>
<evidence type="ECO:0000256" key="3">
    <source>
        <dbReference type="ARBA" id="ARBA00023125"/>
    </source>
</evidence>
<comment type="similarity">
    <text evidence="1">Belongs to the 'phage' integrase family.</text>
</comment>
<dbReference type="GO" id="GO:0015074">
    <property type="term" value="P:DNA integration"/>
    <property type="evidence" value="ECO:0007669"/>
    <property type="project" value="UniProtKB-KW"/>
</dbReference>
<keyword evidence="2" id="KW-0229">DNA integration</keyword>
<dbReference type="Gene3D" id="3.30.160.390">
    <property type="entry name" value="Integrase, DNA-binding domain"/>
    <property type="match status" value="1"/>
</dbReference>
<dbReference type="InterPro" id="IPR011010">
    <property type="entry name" value="DNA_brk_join_enz"/>
</dbReference>
<dbReference type="PROSITE" id="PS51898">
    <property type="entry name" value="TYR_RECOMBINASE"/>
    <property type="match status" value="1"/>
</dbReference>
<gene>
    <name evidence="6" type="primary">intS</name>
    <name evidence="6" type="ORF">VQ7734_00059</name>
</gene>
<name>A0A1M7YP38_9VIBR</name>
<evidence type="ECO:0000313" key="7">
    <source>
        <dbReference type="Proteomes" id="UP000184600"/>
    </source>
</evidence>
<feature type="domain" description="Tyr recombinase" evidence="5">
    <location>
        <begin position="214"/>
        <end position="389"/>
    </location>
</feature>
<protein>
    <submittedName>
        <fullName evidence="6">Putative prophage CPS-53 integrase</fullName>
    </submittedName>
</protein>
<dbReference type="InterPro" id="IPR038488">
    <property type="entry name" value="Integrase_DNA-bd_sf"/>
</dbReference>
<evidence type="ECO:0000313" key="6">
    <source>
        <dbReference type="EMBL" id="SHO54345.1"/>
    </source>
</evidence>
<keyword evidence="7" id="KW-1185">Reference proteome</keyword>
<dbReference type="GO" id="GO:0006310">
    <property type="term" value="P:DNA recombination"/>
    <property type="evidence" value="ECO:0007669"/>
    <property type="project" value="UniProtKB-KW"/>
</dbReference>
<dbReference type="PANTHER" id="PTHR30629:SF2">
    <property type="entry name" value="PROPHAGE INTEGRASE INTS-RELATED"/>
    <property type="match status" value="1"/>
</dbReference>
<keyword evidence="3" id="KW-0238">DNA-binding</keyword>
<dbReference type="PANTHER" id="PTHR30629">
    <property type="entry name" value="PROPHAGE INTEGRASE"/>
    <property type="match status" value="1"/>
</dbReference>
<dbReference type="Pfam" id="PF13356">
    <property type="entry name" value="Arm-DNA-bind_3"/>
    <property type="match status" value="1"/>
</dbReference>
<proteinExistence type="inferred from homology"/>
<reference evidence="7" key="1">
    <citation type="submission" date="2016-12" db="EMBL/GenBank/DDBJ databases">
        <authorList>
            <person name="Rodrigo-Torres L."/>
            <person name="Arahal R.D."/>
            <person name="Lucena T."/>
        </authorList>
    </citation>
    <scope>NUCLEOTIDE SEQUENCE [LARGE SCALE GENOMIC DNA]</scope>
</reference>
<keyword evidence="4" id="KW-0233">DNA recombination</keyword>
<dbReference type="OrthoDB" id="9795573at2"/>
<evidence type="ECO:0000256" key="1">
    <source>
        <dbReference type="ARBA" id="ARBA00008857"/>
    </source>
</evidence>
<dbReference type="Gene3D" id="1.10.443.10">
    <property type="entry name" value="Intergrase catalytic core"/>
    <property type="match status" value="1"/>
</dbReference>
<dbReference type="Pfam" id="PF00589">
    <property type="entry name" value="Phage_integrase"/>
    <property type="match status" value="1"/>
</dbReference>
<dbReference type="InterPro" id="IPR050808">
    <property type="entry name" value="Phage_Integrase"/>
</dbReference>
<organism evidence="6 7">
    <name type="scientific">Vibrio quintilis</name>
    <dbReference type="NCBI Taxonomy" id="1117707"/>
    <lineage>
        <taxon>Bacteria</taxon>
        <taxon>Pseudomonadati</taxon>
        <taxon>Pseudomonadota</taxon>
        <taxon>Gammaproteobacteria</taxon>
        <taxon>Vibrionales</taxon>
        <taxon>Vibrionaceae</taxon>
        <taxon>Vibrio</taxon>
    </lineage>
</organism>
<dbReference type="InterPro" id="IPR013762">
    <property type="entry name" value="Integrase-like_cat_sf"/>
</dbReference>
<dbReference type="SUPFAM" id="SSF56349">
    <property type="entry name" value="DNA breaking-rejoining enzymes"/>
    <property type="match status" value="1"/>
</dbReference>
<accession>A0A1M7YP38</accession>
<sequence>MATTNKINDRFLKSIDGKPYEGKSVLSDGSGLSARISKNGVIGWIYRYRLGGRETNPKLLGLGSYPETSLKQAREKRDRCREWLDNGKDPAVEMNLLKASRQNPVTVKEALEYWLENYAKENRKNYKRHQAQFERHIFPALGKFPLADVSTSLWCSCFDKIRRGSGKRKAAPVAAGYIFQNCKQALIFCRKRGFALSHALDDLIISDVGKKQAKRDRVLNDEELTQLLELIQGDKVLPYYQRLILLLIIFGARTQEVRLSTWDEWDFHQQLWTVPKANSKTSEMIIRPIPDAIIPWLLELKFETQKTGFVLGGEKAPESVSQYCRILWKKLKHQESWSIHDLRRTIATKLNDLGVAPHVVDHLLGHTVAGVSGIYNRSQYLTEKSEALRIWVDYLGFEESVSLGQREGVV</sequence>
<evidence type="ECO:0000256" key="4">
    <source>
        <dbReference type="ARBA" id="ARBA00023172"/>
    </source>
</evidence>
<dbReference type="InterPro" id="IPR010998">
    <property type="entry name" value="Integrase_recombinase_N"/>
</dbReference>
<dbReference type="CDD" id="cd00801">
    <property type="entry name" value="INT_P4_C"/>
    <property type="match status" value="1"/>
</dbReference>
<dbReference type="EMBL" id="FRFG01000002">
    <property type="protein sequence ID" value="SHO54345.1"/>
    <property type="molecule type" value="Genomic_DNA"/>
</dbReference>
<evidence type="ECO:0000256" key="2">
    <source>
        <dbReference type="ARBA" id="ARBA00022908"/>
    </source>
</evidence>
<dbReference type="AlphaFoldDB" id="A0A1M7YP38"/>
<dbReference type="Gene3D" id="1.10.150.130">
    <property type="match status" value="1"/>
</dbReference>
<dbReference type="InterPro" id="IPR002104">
    <property type="entry name" value="Integrase_catalytic"/>
</dbReference>
<dbReference type="Proteomes" id="UP000184600">
    <property type="component" value="Unassembled WGS sequence"/>
</dbReference>
<dbReference type="RefSeq" id="WP_073579264.1">
    <property type="nucleotide sequence ID" value="NZ_AP024897.1"/>
</dbReference>
<dbReference type="InterPro" id="IPR025166">
    <property type="entry name" value="Integrase_DNA_bind_dom"/>
</dbReference>
<dbReference type="STRING" id="1117707.VQ7734_00059"/>